<evidence type="ECO:0000313" key="3">
    <source>
        <dbReference type="Proteomes" id="UP000219036"/>
    </source>
</evidence>
<gene>
    <name evidence="2" type="ORF">SAMN06265182_1275</name>
</gene>
<evidence type="ECO:0000313" key="2">
    <source>
        <dbReference type="EMBL" id="SNZ08422.1"/>
    </source>
</evidence>
<keyword evidence="3" id="KW-1185">Reference proteome</keyword>
<protein>
    <recommendedName>
        <fullName evidence="4">DUF2905 domain-containing protein</fullName>
    </recommendedName>
</protein>
<evidence type="ECO:0008006" key="4">
    <source>
        <dbReference type="Google" id="ProtNLM"/>
    </source>
</evidence>
<dbReference type="OrthoDB" id="9811610at2"/>
<dbReference type="AlphaFoldDB" id="A0A285NFY5"/>
<dbReference type="RefSeq" id="WP_097000452.1">
    <property type="nucleotide sequence ID" value="NZ_OBEI01000005.1"/>
</dbReference>
<keyword evidence="1" id="KW-1133">Transmembrane helix</keyword>
<proteinExistence type="predicted"/>
<dbReference type="InterPro" id="IPR021320">
    <property type="entry name" value="DUF2905"/>
</dbReference>
<feature type="transmembrane region" description="Helical" evidence="1">
    <location>
        <begin position="7"/>
        <end position="26"/>
    </location>
</feature>
<sequence length="74" mass="8348">MESIGKTLIILGLFIVLMGVLLVFFEKLPFGLGRLPGDIYIKRDNFVFYFPLATSIIISIVLSLIFILISKISR</sequence>
<dbReference type="PANTHER" id="PTHR36443">
    <property type="entry name" value="BSR5223 PROTEIN"/>
    <property type="match status" value="1"/>
</dbReference>
<organism evidence="2 3">
    <name type="scientific">Persephonella hydrogeniphila</name>
    <dbReference type="NCBI Taxonomy" id="198703"/>
    <lineage>
        <taxon>Bacteria</taxon>
        <taxon>Pseudomonadati</taxon>
        <taxon>Aquificota</taxon>
        <taxon>Aquificia</taxon>
        <taxon>Aquificales</taxon>
        <taxon>Hydrogenothermaceae</taxon>
        <taxon>Persephonella</taxon>
    </lineage>
</organism>
<evidence type="ECO:0000256" key="1">
    <source>
        <dbReference type="SAM" id="Phobius"/>
    </source>
</evidence>
<dbReference type="PANTHER" id="PTHR36443:SF1">
    <property type="entry name" value="BSR5223 PROTEIN"/>
    <property type="match status" value="1"/>
</dbReference>
<feature type="transmembrane region" description="Helical" evidence="1">
    <location>
        <begin position="46"/>
        <end position="69"/>
    </location>
</feature>
<dbReference type="Pfam" id="PF11146">
    <property type="entry name" value="DUF2905"/>
    <property type="match status" value="1"/>
</dbReference>
<keyword evidence="1" id="KW-0472">Membrane</keyword>
<dbReference type="Proteomes" id="UP000219036">
    <property type="component" value="Unassembled WGS sequence"/>
</dbReference>
<name>A0A285NFY5_9AQUI</name>
<keyword evidence="1" id="KW-0812">Transmembrane</keyword>
<reference evidence="3" key="1">
    <citation type="submission" date="2017-09" db="EMBL/GenBank/DDBJ databases">
        <authorList>
            <person name="Varghese N."/>
            <person name="Submissions S."/>
        </authorList>
    </citation>
    <scope>NUCLEOTIDE SEQUENCE [LARGE SCALE GENOMIC DNA]</scope>
    <source>
        <strain evidence="3">DSM 15103</strain>
    </source>
</reference>
<accession>A0A285NFY5</accession>
<dbReference type="EMBL" id="OBEI01000005">
    <property type="protein sequence ID" value="SNZ08422.1"/>
    <property type="molecule type" value="Genomic_DNA"/>
</dbReference>